<accession>A0ABR8BDH3</accession>
<evidence type="ECO:0000256" key="1">
    <source>
        <dbReference type="SAM" id="Phobius"/>
    </source>
</evidence>
<comment type="caution">
    <text evidence="2">The sequence shown here is derived from an EMBL/GenBank/DDBJ whole genome shotgun (WGS) entry which is preliminary data.</text>
</comment>
<proteinExistence type="predicted"/>
<feature type="transmembrane region" description="Helical" evidence="1">
    <location>
        <begin position="89"/>
        <end position="107"/>
    </location>
</feature>
<evidence type="ECO:0000313" key="2">
    <source>
        <dbReference type="EMBL" id="MBD2252147.1"/>
    </source>
</evidence>
<evidence type="ECO:0008006" key="4">
    <source>
        <dbReference type="Google" id="ProtNLM"/>
    </source>
</evidence>
<keyword evidence="1" id="KW-0472">Membrane</keyword>
<protein>
    <recommendedName>
        <fullName evidence="4">DUF2238 domain-containing protein</fullName>
    </recommendedName>
</protein>
<dbReference type="InterPro" id="IPR014509">
    <property type="entry name" value="YjdF-like"/>
</dbReference>
<keyword evidence="1" id="KW-1133">Transmembrane helix</keyword>
<feature type="transmembrane region" description="Helical" evidence="1">
    <location>
        <begin position="159"/>
        <end position="180"/>
    </location>
</feature>
<reference evidence="2 3" key="1">
    <citation type="journal article" date="2020" name="ISME J.">
        <title>Comparative genomics reveals insights into cyanobacterial evolution and habitat adaptation.</title>
        <authorList>
            <person name="Chen M.Y."/>
            <person name="Teng W.K."/>
            <person name="Zhao L."/>
            <person name="Hu C.X."/>
            <person name="Zhou Y.K."/>
            <person name="Han B.P."/>
            <person name="Song L.R."/>
            <person name="Shu W.S."/>
        </authorList>
    </citation>
    <scope>NUCLEOTIDE SEQUENCE [LARGE SCALE GENOMIC DNA]</scope>
    <source>
        <strain evidence="2 3">FACHB-3921</strain>
    </source>
</reference>
<feature type="transmembrane region" description="Helical" evidence="1">
    <location>
        <begin position="58"/>
        <end position="77"/>
    </location>
</feature>
<name>A0ABR8BDH3_9NOSO</name>
<evidence type="ECO:0000313" key="3">
    <source>
        <dbReference type="Proteomes" id="UP000621307"/>
    </source>
</evidence>
<feature type="transmembrane region" description="Helical" evidence="1">
    <location>
        <begin position="119"/>
        <end position="139"/>
    </location>
</feature>
<dbReference type="Pfam" id="PF09997">
    <property type="entry name" value="DUF2238"/>
    <property type="match status" value="1"/>
</dbReference>
<feature type="transmembrane region" description="Helical" evidence="1">
    <location>
        <begin position="35"/>
        <end position="51"/>
    </location>
</feature>
<feature type="transmembrane region" description="Helical" evidence="1">
    <location>
        <begin position="12"/>
        <end position="29"/>
    </location>
</feature>
<dbReference type="Proteomes" id="UP000621307">
    <property type="component" value="Unassembled WGS sequence"/>
</dbReference>
<gene>
    <name evidence="2" type="ORF">H6G14_12650</name>
</gene>
<dbReference type="RefSeq" id="WP_190567762.1">
    <property type="nucleotide sequence ID" value="NZ_JACJQL010000015.1"/>
</dbReference>
<keyword evidence="1" id="KW-0812">Transmembrane</keyword>
<sequence>MQSLNWKGYRVIAWIGQALLAIFVIVAAVQGKWLNALGLGFFLVASFVFVVQDDKLPTLFDFLFVLAALLNATGWVWGLFGKPGPYDEIVHAYTTFAITLALSFFVYSSMLNLFRNHTLLYLVTITSFGIAIGALWEIAEWSAGKVLSTQVIESLDDTIIDLVMDSLGAALAALTSLWALRQWTNRNIEVNNLLPLRGGSRE</sequence>
<dbReference type="EMBL" id="JACJQL010000015">
    <property type="protein sequence ID" value="MBD2252147.1"/>
    <property type="molecule type" value="Genomic_DNA"/>
</dbReference>
<keyword evidence="3" id="KW-1185">Reference proteome</keyword>
<organism evidence="2 3">
    <name type="scientific">Nostoc parmelioides FACHB-3921</name>
    <dbReference type="NCBI Taxonomy" id="2692909"/>
    <lineage>
        <taxon>Bacteria</taxon>
        <taxon>Bacillati</taxon>
        <taxon>Cyanobacteriota</taxon>
        <taxon>Cyanophyceae</taxon>
        <taxon>Nostocales</taxon>
        <taxon>Nostocaceae</taxon>
        <taxon>Nostoc</taxon>
    </lineage>
</organism>